<keyword evidence="2" id="KW-1185">Reference proteome</keyword>
<sequence>MHHPTILKCFLRYIQGTIHFGLPLTTTPLQLRTYSDADWAGDPHDRKSTTGFCTFLGTTPISWCVKKQATVTKTSTKAEYRSLSSATSDVIWIQRLLADFQLPPTTPTPLYCNNTSAMAIAHHPVFHARTKHIEIDYHFIRHHITNGEIVLHHIYSEEQPADLLIKPLPSSRFQDLRDKLSIKLINA</sequence>
<dbReference type="Proteomes" id="UP000233837">
    <property type="component" value="Unassembled WGS sequence"/>
</dbReference>
<gene>
    <name evidence="1" type="ORF">MA16_Dca014529</name>
</gene>
<dbReference type="PANTHER" id="PTHR11439:SF461">
    <property type="entry name" value="OS10G0432200 PROTEIN"/>
    <property type="match status" value="1"/>
</dbReference>
<protein>
    <submittedName>
        <fullName evidence="1">Retrovirus-related Pol polyprotein from transposon TNT 1-94</fullName>
    </submittedName>
</protein>
<organism evidence="1 2">
    <name type="scientific">Dendrobium catenatum</name>
    <dbReference type="NCBI Taxonomy" id="906689"/>
    <lineage>
        <taxon>Eukaryota</taxon>
        <taxon>Viridiplantae</taxon>
        <taxon>Streptophyta</taxon>
        <taxon>Embryophyta</taxon>
        <taxon>Tracheophyta</taxon>
        <taxon>Spermatophyta</taxon>
        <taxon>Magnoliopsida</taxon>
        <taxon>Liliopsida</taxon>
        <taxon>Asparagales</taxon>
        <taxon>Orchidaceae</taxon>
        <taxon>Epidendroideae</taxon>
        <taxon>Malaxideae</taxon>
        <taxon>Dendrobiinae</taxon>
        <taxon>Dendrobium</taxon>
    </lineage>
</organism>
<dbReference type="AlphaFoldDB" id="A0A2I0VMN5"/>
<dbReference type="EMBL" id="KZ503404">
    <property type="protein sequence ID" value="PKU64675.1"/>
    <property type="molecule type" value="Genomic_DNA"/>
</dbReference>
<evidence type="ECO:0000313" key="1">
    <source>
        <dbReference type="EMBL" id="PKU64675.1"/>
    </source>
</evidence>
<proteinExistence type="predicted"/>
<dbReference type="PANTHER" id="PTHR11439">
    <property type="entry name" value="GAG-POL-RELATED RETROTRANSPOSON"/>
    <property type="match status" value="1"/>
</dbReference>
<dbReference type="CDD" id="cd09272">
    <property type="entry name" value="RNase_HI_RT_Ty1"/>
    <property type="match status" value="1"/>
</dbReference>
<accession>A0A2I0VMN5</accession>
<name>A0A2I0VMN5_9ASPA</name>
<reference evidence="1 2" key="2">
    <citation type="journal article" date="2017" name="Nature">
        <title>The Apostasia genome and the evolution of orchids.</title>
        <authorList>
            <person name="Zhang G.Q."/>
            <person name="Liu K.W."/>
            <person name="Li Z."/>
            <person name="Lohaus R."/>
            <person name="Hsiao Y.Y."/>
            <person name="Niu S.C."/>
            <person name="Wang J.Y."/>
            <person name="Lin Y.C."/>
            <person name="Xu Q."/>
            <person name="Chen L.J."/>
            <person name="Yoshida K."/>
            <person name="Fujiwara S."/>
            <person name="Wang Z.W."/>
            <person name="Zhang Y.Q."/>
            <person name="Mitsuda N."/>
            <person name="Wang M."/>
            <person name="Liu G.H."/>
            <person name="Pecoraro L."/>
            <person name="Huang H.X."/>
            <person name="Xiao X.J."/>
            <person name="Lin M."/>
            <person name="Wu X.Y."/>
            <person name="Wu W.L."/>
            <person name="Chen Y.Y."/>
            <person name="Chang S.B."/>
            <person name="Sakamoto S."/>
            <person name="Ohme-Takagi M."/>
            <person name="Yagi M."/>
            <person name="Zeng S.J."/>
            <person name="Shen C.Y."/>
            <person name="Yeh C.M."/>
            <person name="Luo Y.B."/>
            <person name="Tsai W.C."/>
            <person name="Van de Peer Y."/>
            <person name="Liu Z.J."/>
        </authorList>
    </citation>
    <scope>NUCLEOTIDE SEQUENCE [LARGE SCALE GENOMIC DNA]</scope>
    <source>
        <tissue evidence="1">The whole plant</tissue>
    </source>
</reference>
<evidence type="ECO:0000313" key="2">
    <source>
        <dbReference type="Proteomes" id="UP000233837"/>
    </source>
</evidence>
<reference evidence="1 2" key="1">
    <citation type="journal article" date="2016" name="Sci. Rep.">
        <title>The Dendrobium catenatum Lindl. genome sequence provides insights into polysaccharide synthase, floral development and adaptive evolution.</title>
        <authorList>
            <person name="Zhang G.Q."/>
            <person name="Xu Q."/>
            <person name="Bian C."/>
            <person name="Tsai W.C."/>
            <person name="Yeh C.M."/>
            <person name="Liu K.W."/>
            <person name="Yoshida K."/>
            <person name="Zhang L.S."/>
            <person name="Chang S.B."/>
            <person name="Chen F."/>
            <person name="Shi Y."/>
            <person name="Su Y.Y."/>
            <person name="Zhang Y.Q."/>
            <person name="Chen L.J."/>
            <person name="Yin Y."/>
            <person name="Lin M."/>
            <person name="Huang H."/>
            <person name="Deng H."/>
            <person name="Wang Z.W."/>
            <person name="Zhu S.L."/>
            <person name="Zhao X."/>
            <person name="Deng C."/>
            <person name="Niu S.C."/>
            <person name="Huang J."/>
            <person name="Wang M."/>
            <person name="Liu G.H."/>
            <person name="Yang H.J."/>
            <person name="Xiao X.J."/>
            <person name="Hsiao Y.Y."/>
            <person name="Wu W.L."/>
            <person name="Chen Y.Y."/>
            <person name="Mitsuda N."/>
            <person name="Ohme-Takagi M."/>
            <person name="Luo Y.B."/>
            <person name="Van de Peer Y."/>
            <person name="Liu Z.J."/>
        </authorList>
    </citation>
    <scope>NUCLEOTIDE SEQUENCE [LARGE SCALE GENOMIC DNA]</scope>
    <source>
        <tissue evidence="1">The whole plant</tissue>
    </source>
</reference>